<reference evidence="3 4" key="1">
    <citation type="submission" date="2016-11" db="EMBL/GenBank/DDBJ databases">
        <authorList>
            <person name="Jaros S."/>
            <person name="Januszkiewicz K."/>
            <person name="Wedrychowicz H."/>
        </authorList>
    </citation>
    <scope>NUCLEOTIDE SEQUENCE [LARGE SCALE GENOMIC DNA]</scope>
    <source>
        <strain evidence="3 4">CGMCC 4.2025</strain>
    </source>
</reference>
<dbReference type="EMBL" id="FRBI01000003">
    <property type="protein sequence ID" value="SHL24207.1"/>
    <property type="molecule type" value="Genomic_DNA"/>
</dbReference>
<accession>A0A1M6Z198</accession>
<organism evidence="3 4">
    <name type="scientific">Actinacidiphila paucisporea</name>
    <dbReference type="NCBI Taxonomy" id="310782"/>
    <lineage>
        <taxon>Bacteria</taxon>
        <taxon>Bacillati</taxon>
        <taxon>Actinomycetota</taxon>
        <taxon>Actinomycetes</taxon>
        <taxon>Kitasatosporales</taxon>
        <taxon>Streptomycetaceae</taxon>
        <taxon>Actinacidiphila</taxon>
    </lineage>
</organism>
<dbReference type="AlphaFoldDB" id="A0A1M6Z198"/>
<dbReference type="Gene3D" id="1.25.40.10">
    <property type="entry name" value="Tetratricopeptide repeat domain"/>
    <property type="match status" value="1"/>
</dbReference>
<feature type="repeat" description="TPR" evidence="1">
    <location>
        <begin position="209"/>
        <end position="242"/>
    </location>
</feature>
<dbReference type="Pfam" id="PF13432">
    <property type="entry name" value="TPR_16"/>
    <property type="match status" value="1"/>
</dbReference>
<dbReference type="RefSeq" id="WP_235001948.1">
    <property type="nucleotide sequence ID" value="NZ_FRBI01000003.1"/>
</dbReference>
<dbReference type="PROSITE" id="PS50005">
    <property type="entry name" value="TPR"/>
    <property type="match status" value="1"/>
</dbReference>
<dbReference type="STRING" id="310782.SAMN05216499_103190"/>
<evidence type="ECO:0000313" key="4">
    <source>
        <dbReference type="Proteomes" id="UP000184111"/>
    </source>
</evidence>
<evidence type="ECO:0008006" key="5">
    <source>
        <dbReference type="Google" id="ProtNLM"/>
    </source>
</evidence>
<gene>
    <name evidence="3" type="ORF">SAMN05216499_103190</name>
</gene>
<feature type="region of interest" description="Disordered" evidence="2">
    <location>
        <begin position="607"/>
        <end position="629"/>
    </location>
</feature>
<dbReference type="Proteomes" id="UP000184111">
    <property type="component" value="Unassembled WGS sequence"/>
</dbReference>
<dbReference type="SUPFAM" id="SSF48452">
    <property type="entry name" value="TPR-like"/>
    <property type="match status" value="1"/>
</dbReference>
<protein>
    <recommendedName>
        <fullName evidence="5">Tetratricopeptide repeat protein</fullName>
    </recommendedName>
</protein>
<name>A0A1M6Z198_9ACTN</name>
<keyword evidence="1" id="KW-0802">TPR repeat</keyword>
<keyword evidence="4" id="KW-1185">Reference proteome</keyword>
<dbReference type="InterPro" id="IPR019734">
    <property type="entry name" value="TPR_rpt"/>
</dbReference>
<evidence type="ECO:0000256" key="2">
    <source>
        <dbReference type="SAM" id="MobiDB-lite"/>
    </source>
</evidence>
<evidence type="ECO:0000313" key="3">
    <source>
        <dbReference type="EMBL" id="SHL24207.1"/>
    </source>
</evidence>
<evidence type="ECO:0000256" key="1">
    <source>
        <dbReference type="PROSITE-ProRule" id="PRU00339"/>
    </source>
</evidence>
<sequence>MTPKTPGSRAAAEVRACRNNVAVGRLSHAAHHLGQALSHDPTFASAYAALSDLAEAAGSSDAARDLFKGDGTTVFSGNAAAIIVLIAGEGRAADAVELLGSLVAAQPERPWAAAPWFSPELAASLPLISIGKAVTAVWQAIDNPAPPETMMPLAPWLALARIAAERRDADADLLCALSALARRLGAYPEAIAWCELAEKTERATGSTTQLTLIMLGYAHRDGGQPEQAIDAWTRATALRPTNADLLLDLVDITYDQGDFDQSLSWAERAAAADRSGVKARAALLAARYRASRQAHEGGDVAQLTALIELALAHPDESYLAMCVSRACHDATWLQTVPPPTEAVTLTFGHLTEIEESGQGKVTGVRSHATSLEAPTPTSLLHTRFPRSTLAVPEPSDPDPRIPVRTEFGPPLWTYRGTEATATVPPPSPEAVDLVHHVASGVWADPLTAFDRASAFTTLDSADLLGLLAHMPPPREPSWVNLQREHPLYWERFAQAWVCLGILHHHVEEPWPRSTRRTLLLRLLFGPEDWTVDAAAFALCVEAWRNPGRRAEIADAVSRRYLHAAQAVGRRPTALHDPLAHVVLICPGIDPKTVRLARKTLAARQGSAVVDDTEQPRTSMLRKWARRKER</sequence>
<dbReference type="InterPro" id="IPR011990">
    <property type="entry name" value="TPR-like_helical_dom_sf"/>
</dbReference>
<proteinExistence type="predicted"/>